<evidence type="ECO:0000256" key="2">
    <source>
        <dbReference type="SAM" id="Phobius"/>
    </source>
</evidence>
<dbReference type="Proteomes" id="UP000583387">
    <property type="component" value="Unassembled WGS sequence"/>
</dbReference>
<dbReference type="AlphaFoldDB" id="A0A7U7ESD8"/>
<keyword evidence="2" id="KW-1133">Transmembrane helix</keyword>
<keyword evidence="6" id="KW-1185">Reference proteome</keyword>
<feature type="domain" description="FecR N-terminal" evidence="4">
    <location>
        <begin position="13"/>
        <end position="49"/>
    </location>
</feature>
<evidence type="ECO:0000259" key="4">
    <source>
        <dbReference type="Pfam" id="PF16220"/>
    </source>
</evidence>
<dbReference type="Gene3D" id="2.60.120.1440">
    <property type="match status" value="1"/>
</dbReference>
<evidence type="ECO:0000313" key="6">
    <source>
        <dbReference type="Proteomes" id="UP000583387"/>
    </source>
</evidence>
<dbReference type="RefSeq" id="WP_187673265.1">
    <property type="nucleotide sequence ID" value="NZ_CAJFCI010000080.1"/>
</dbReference>
<reference evidence="5 6" key="1">
    <citation type="submission" date="2020-08" db="EMBL/GenBank/DDBJ databases">
        <authorList>
            <person name="Criscuolo A."/>
        </authorList>
    </citation>
    <scope>NUCLEOTIDE SEQUENCE [LARGE SCALE GENOMIC DNA]</scope>
    <source>
        <strain evidence="5">CIP111764</strain>
    </source>
</reference>
<dbReference type="InterPro" id="IPR032623">
    <property type="entry name" value="FecR_N"/>
</dbReference>
<sequence>MKAPRSPDPVRDESAYWFARRRERDFSAEEQARFAAWLDAHERHRQEYELLDGLWTAADLIPAARLRQLCEEKRPSSRRRFVQLAAAATVAGVALGLGWLLYPSGDYRETLQTRVGERQEVTLPDGSVVQLNSRTRLEIHYREGRRSVELQTGEALFSVSRDPARPFVIDAGPGQVTVTGTRFDVLHEGGEVRVAVESGTVQVAGKAADQPVILTAGKGTRVDGQGRVAPARDVNLQAIVSWRDGKLVFDNATLAEVAAQVSRYREQPLRVDPSLANLRFSSVFSSDDTDTLLSALPRLLPVQVRTLPDGSSEIIPL</sequence>
<protein>
    <submittedName>
        <fullName evidence="5">Protein FecR</fullName>
    </submittedName>
</protein>
<feature type="transmembrane region" description="Helical" evidence="2">
    <location>
        <begin position="81"/>
        <end position="102"/>
    </location>
</feature>
<dbReference type="Pfam" id="PF16220">
    <property type="entry name" value="DUF4880"/>
    <property type="match status" value="1"/>
</dbReference>
<dbReference type="GO" id="GO:0016989">
    <property type="term" value="F:sigma factor antagonist activity"/>
    <property type="evidence" value="ECO:0007669"/>
    <property type="project" value="TreeGrafter"/>
</dbReference>
<accession>A0A7U7ESD8</accession>
<dbReference type="NCBIfam" id="TIGR01409">
    <property type="entry name" value="TAT_signal_seq"/>
    <property type="match status" value="1"/>
</dbReference>
<evidence type="ECO:0000313" key="5">
    <source>
        <dbReference type="EMBL" id="CAD5109963.1"/>
    </source>
</evidence>
<evidence type="ECO:0000256" key="1">
    <source>
        <dbReference type="ARBA" id="ARBA00022729"/>
    </source>
</evidence>
<organism evidence="5 6">
    <name type="scientific">Zestomonas carbonaria</name>
    <dbReference type="NCBI Taxonomy" id="2762745"/>
    <lineage>
        <taxon>Bacteria</taxon>
        <taxon>Pseudomonadati</taxon>
        <taxon>Pseudomonadota</taxon>
        <taxon>Gammaproteobacteria</taxon>
        <taxon>Pseudomonadales</taxon>
        <taxon>Pseudomonadaceae</taxon>
        <taxon>Zestomonas</taxon>
    </lineage>
</organism>
<dbReference type="Pfam" id="PF04773">
    <property type="entry name" value="FecR"/>
    <property type="match status" value="1"/>
</dbReference>
<dbReference type="InterPro" id="IPR012373">
    <property type="entry name" value="Ferrdict_sens_TM"/>
</dbReference>
<proteinExistence type="predicted"/>
<name>A0A7U7ESD8_9GAMM</name>
<dbReference type="InterPro" id="IPR019546">
    <property type="entry name" value="TAT_signal_bac_arc"/>
</dbReference>
<dbReference type="Gene3D" id="3.55.50.30">
    <property type="match status" value="1"/>
</dbReference>
<comment type="caution">
    <text evidence="5">The sequence shown here is derived from an EMBL/GenBank/DDBJ whole genome shotgun (WGS) entry which is preliminary data.</text>
</comment>
<dbReference type="InterPro" id="IPR006860">
    <property type="entry name" value="FecR"/>
</dbReference>
<keyword evidence="1" id="KW-0732">Signal</keyword>
<dbReference type="EMBL" id="CAJFCI010000080">
    <property type="protein sequence ID" value="CAD5109963.1"/>
    <property type="molecule type" value="Genomic_DNA"/>
</dbReference>
<keyword evidence="2" id="KW-0812">Transmembrane</keyword>
<gene>
    <name evidence="5" type="primary">fecR_6</name>
    <name evidence="5" type="ORF">PSEWESI4_04279</name>
</gene>
<dbReference type="PANTHER" id="PTHR30273:SF2">
    <property type="entry name" value="PROTEIN FECR"/>
    <property type="match status" value="1"/>
</dbReference>
<dbReference type="PIRSF" id="PIRSF018266">
    <property type="entry name" value="FecR"/>
    <property type="match status" value="1"/>
</dbReference>
<feature type="domain" description="FecR protein" evidence="3">
    <location>
        <begin position="110"/>
        <end position="202"/>
    </location>
</feature>
<dbReference type="PANTHER" id="PTHR30273">
    <property type="entry name" value="PERIPLASMIC SIGNAL SENSOR AND SIGMA FACTOR ACTIVATOR FECR-RELATED"/>
    <property type="match status" value="1"/>
</dbReference>
<evidence type="ECO:0000259" key="3">
    <source>
        <dbReference type="Pfam" id="PF04773"/>
    </source>
</evidence>
<keyword evidence="2" id="KW-0472">Membrane</keyword>